<dbReference type="EMBL" id="LVJS01000088">
    <property type="protein sequence ID" value="KZC22523.1"/>
    <property type="molecule type" value="Genomic_DNA"/>
</dbReference>
<gene>
    <name evidence="1" type="ORF">RHOFW104T7_00270</name>
</gene>
<protein>
    <submittedName>
        <fullName evidence="1">Uncharacterized protein</fullName>
    </submittedName>
</protein>
<proteinExistence type="predicted"/>
<name>A0A154QE67_9GAMM</name>
<keyword evidence="2" id="KW-1185">Reference proteome</keyword>
<accession>A0A154QE67</accession>
<comment type="caution">
    <text evidence="1">The sequence shown here is derived from an EMBL/GenBank/DDBJ whole genome shotgun (WGS) entry which is preliminary data.</text>
</comment>
<dbReference type="Proteomes" id="UP000076131">
    <property type="component" value="Unassembled WGS sequence"/>
</dbReference>
<sequence>MEALSLLEAAKLHDGTTPDVRILRCALVASGGELLELARQIDQLKCDYRDVILAGEYEFRGKEAVRVRDLSEPLRSEV</sequence>
<dbReference type="AlphaFoldDB" id="A0A154QE67"/>
<reference evidence="1 2" key="1">
    <citation type="journal article" date="2016" name="MBio">
        <title>Lateral Gene Transfer in a Heavy Metal-Contaminated-Groundwater Microbial Community.</title>
        <authorList>
            <person name="Hemme C.L."/>
            <person name="Green S.J."/>
            <person name="Rishishwar L."/>
            <person name="Prakash O."/>
            <person name="Pettenato A."/>
            <person name="Chakraborty R."/>
            <person name="Deutschbauer A.M."/>
            <person name="Van Nostrand J.D."/>
            <person name="Wu L."/>
            <person name="He Z."/>
            <person name="Jordan I.K."/>
            <person name="Hazen T.C."/>
            <person name="Arkin A.P."/>
            <person name="Kostka J.E."/>
            <person name="Zhou J."/>
        </authorList>
    </citation>
    <scope>NUCLEOTIDE SEQUENCE [LARGE SCALE GENOMIC DNA]</scope>
    <source>
        <strain evidence="1 2">FW104-T7</strain>
    </source>
</reference>
<evidence type="ECO:0000313" key="2">
    <source>
        <dbReference type="Proteomes" id="UP000076131"/>
    </source>
</evidence>
<evidence type="ECO:0000313" key="1">
    <source>
        <dbReference type="EMBL" id="KZC22523.1"/>
    </source>
</evidence>
<organism evidence="1 2">
    <name type="scientific">Rhodanobacter thiooxydans</name>
    <dbReference type="NCBI Taxonomy" id="416169"/>
    <lineage>
        <taxon>Bacteria</taxon>
        <taxon>Pseudomonadati</taxon>
        <taxon>Pseudomonadota</taxon>
        <taxon>Gammaproteobacteria</taxon>
        <taxon>Lysobacterales</taxon>
        <taxon>Rhodanobacteraceae</taxon>
        <taxon>Rhodanobacter</taxon>
    </lineage>
</organism>